<dbReference type="PANTHER" id="PTHR10587">
    <property type="entry name" value="GLYCOSYL TRANSFERASE-RELATED"/>
    <property type="match status" value="1"/>
</dbReference>
<dbReference type="GO" id="GO:0046872">
    <property type="term" value="F:metal ion binding"/>
    <property type="evidence" value="ECO:0007669"/>
    <property type="project" value="UniProtKB-KW"/>
</dbReference>
<feature type="compositionally biased region" description="Polar residues" evidence="3">
    <location>
        <begin position="226"/>
        <end position="248"/>
    </location>
</feature>
<sequence length="362" mass="39868">MGAQITSQRMGENLCAITFDDGPSVYTPHLLDMLDAYEITATFFMLGKNAQHYPDIVRRVVEEGHEVASHSFSHPNFKHISVQRRTEELSRTNDILRSLGANPVLFRPPYGAKDGKVVEIARQLGLRVVTWSYDTLDWKSLPEDYTKLVNASGKVAAPGHLRGIFLFHDIHKTTVDDLPRIVAQLRAGGCQRFVSVSDYMNETFLDPEPPLLMTPRPRPASRAKKQQPQTAVSRGSETGSLPAGTSSMPLHTPTALPVTTPTATERPIWMAGTAPWKGFVVDPIAVLGSQKELAATEQHRSVQELVLELAQSIVKKDEIASARVQTAPTASFRKGAVFTAPPPGSRSFLLCPVTPEWTVRQD</sequence>
<keyword evidence="2" id="KW-0378">Hydrolase</keyword>
<evidence type="ECO:0000256" key="3">
    <source>
        <dbReference type="SAM" id="MobiDB-lite"/>
    </source>
</evidence>
<feature type="region of interest" description="Disordered" evidence="3">
    <location>
        <begin position="206"/>
        <end position="257"/>
    </location>
</feature>
<accession>A0A9D1PXY5</accession>
<keyword evidence="1" id="KW-0479">Metal-binding</keyword>
<dbReference type="AlphaFoldDB" id="A0A9D1PXY5"/>
<dbReference type="InterPro" id="IPR002509">
    <property type="entry name" value="NODB_dom"/>
</dbReference>
<dbReference type="CDD" id="cd10917">
    <property type="entry name" value="CE4_NodB_like_6s_7s"/>
    <property type="match status" value="1"/>
</dbReference>
<dbReference type="GO" id="GO:0016810">
    <property type="term" value="F:hydrolase activity, acting on carbon-nitrogen (but not peptide) bonds"/>
    <property type="evidence" value="ECO:0007669"/>
    <property type="project" value="InterPro"/>
</dbReference>
<dbReference type="PROSITE" id="PS51677">
    <property type="entry name" value="NODB"/>
    <property type="match status" value="1"/>
</dbReference>
<dbReference type="GO" id="GO:0005975">
    <property type="term" value="P:carbohydrate metabolic process"/>
    <property type="evidence" value="ECO:0007669"/>
    <property type="project" value="InterPro"/>
</dbReference>
<dbReference type="GO" id="GO:0016020">
    <property type="term" value="C:membrane"/>
    <property type="evidence" value="ECO:0007669"/>
    <property type="project" value="TreeGrafter"/>
</dbReference>
<dbReference type="EMBL" id="DXHV01000077">
    <property type="protein sequence ID" value="HIW01291.1"/>
    <property type="molecule type" value="Genomic_DNA"/>
</dbReference>
<proteinExistence type="predicted"/>
<protein>
    <submittedName>
        <fullName evidence="5">Polysaccharide deacetylase family protein</fullName>
    </submittedName>
</protein>
<evidence type="ECO:0000256" key="1">
    <source>
        <dbReference type="ARBA" id="ARBA00022723"/>
    </source>
</evidence>
<evidence type="ECO:0000256" key="2">
    <source>
        <dbReference type="ARBA" id="ARBA00022801"/>
    </source>
</evidence>
<reference evidence="5" key="1">
    <citation type="journal article" date="2021" name="PeerJ">
        <title>Extensive microbial diversity within the chicken gut microbiome revealed by metagenomics and culture.</title>
        <authorList>
            <person name="Gilroy R."/>
            <person name="Ravi A."/>
            <person name="Getino M."/>
            <person name="Pursley I."/>
            <person name="Horton D.L."/>
            <person name="Alikhan N.F."/>
            <person name="Baker D."/>
            <person name="Gharbi K."/>
            <person name="Hall N."/>
            <person name="Watson M."/>
            <person name="Adriaenssens E.M."/>
            <person name="Foster-Nyarko E."/>
            <person name="Jarju S."/>
            <person name="Secka A."/>
            <person name="Antonio M."/>
            <person name="Oren A."/>
            <person name="Chaudhuri R.R."/>
            <person name="La Ragione R."/>
            <person name="Hildebrand F."/>
            <person name="Pallen M.J."/>
        </authorList>
    </citation>
    <scope>NUCLEOTIDE SEQUENCE</scope>
    <source>
        <strain evidence="5">ChiHecec2B26-446</strain>
    </source>
</reference>
<reference evidence="5" key="2">
    <citation type="submission" date="2021-04" db="EMBL/GenBank/DDBJ databases">
        <authorList>
            <person name="Gilroy R."/>
        </authorList>
    </citation>
    <scope>NUCLEOTIDE SEQUENCE</scope>
    <source>
        <strain evidence="5">ChiHecec2B26-446</strain>
    </source>
</reference>
<evidence type="ECO:0000313" key="5">
    <source>
        <dbReference type="EMBL" id="HIW01291.1"/>
    </source>
</evidence>
<comment type="caution">
    <text evidence="5">The sequence shown here is derived from an EMBL/GenBank/DDBJ whole genome shotgun (WGS) entry which is preliminary data.</text>
</comment>
<feature type="domain" description="NodB homology" evidence="4">
    <location>
        <begin position="13"/>
        <end position="194"/>
    </location>
</feature>
<organism evidence="5 6">
    <name type="scientific">Candidatus Desulfovibrio intestinipullorum</name>
    <dbReference type="NCBI Taxonomy" id="2838536"/>
    <lineage>
        <taxon>Bacteria</taxon>
        <taxon>Pseudomonadati</taxon>
        <taxon>Thermodesulfobacteriota</taxon>
        <taxon>Desulfovibrionia</taxon>
        <taxon>Desulfovibrionales</taxon>
        <taxon>Desulfovibrionaceae</taxon>
        <taxon>Desulfovibrio</taxon>
    </lineage>
</organism>
<dbReference type="Pfam" id="PF01522">
    <property type="entry name" value="Polysacc_deac_1"/>
    <property type="match status" value="1"/>
</dbReference>
<dbReference type="InterPro" id="IPR050248">
    <property type="entry name" value="Polysacc_deacetylase_ArnD"/>
</dbReference>
<dbReference type="PANTHER" id="PTHR10587:SF133">
    <property type="entry name" value="CHITIN DEACETYLASE 1-RELATED"/>
    <property type="match status" value="1"/>
</dbReference>
<evidence type="ECO:0000313" key="6">
    <source>
        <dbReference type="Proteomes" id="UP000886752"/>
    </source>
</evidence>
<dbReference type="InterPro" id="IPR011330">
    <property type="entry name" value="Glyco_hydro/deAcase_b/a-brl"/>
</dbReference>
<gene>
    <name evidence="5" type="ORF">H9894_08910</name>
</gene>
<name>A0A9D1PXY5_9BACT</name>
<dbReference type="SUPFAM" id="SSF88713">
    <property type="entry name" value="Glycoside hydrolase/deacetylase"/>
    <property type="match status" value="1"/>
</dbReference>
<dbReference type="Proteomes" id="UP000886752">
    <property type="component" value="Unassembled WGS sequence"/>
</dbReference>
<dbReference type="Gene3D" id="3.20.20.370">
    <property type="entry name" value="Glycoside hydrolase/deacetylase"/>
    <property type="match status" value="1"/>
</dbReference>
<feature type="compositionally biased region" description="Pro residues" evidence="3">
    <location>
        <begin position="207"/>
        <end position="218"/>
    </location>
</feature>
<evidence type="ECO:0000259" key="4">
    <source>
        <dbReference type="PROSITE" id="PS51677"/>
    </source>
</evidence>